<gene>
    <name evidence="2" type="ORF">FRACA_340024</name>
</gene>
<sequence>MAAGAPDASPVAGQSEFRSSYGSPW</sequence>
<dbReference type="AlphaFoldDB" id="A0A2I2KV27"/>
<feature type="compositionally biased region" description="Polar residues" evidence="1">
    <location>
        <begin position="16"/>
        <end position="25"/>
    </location>
</feature>
<name>A0A2I2KV27_9ACTN</name>
<evidence type="ECO:0000313" key="3">
    <source>
        <dbReference type="Proteomes" id="UP000234331"/>
    </source>
</evidence>
<keyword evidence="3" id="KW-1185">Reference proteome</keyword>
<reference evidence="2 3" key="1">
    <citation type="submission" date="2017-06" db="EMBL/GenBank/DDBJ databases">
        <authorList>
            <person name="Kim H.J."/>
            <person name="Triplett B.A."/>
        </authorList>
    </citation>
    <scope>NUCLEOTIDE SEQUENCE [LARGE SCALE GENOMIC DNA]</scope>
    <source>
        <strain evidence="2">FRACA_ARgP5</strain>
    </source>
</reference>
<organism evidence="2 3">
    <name type="scientific">Frankia canadensis</name>
    <dbReference type="NCBI Taxonomy" id="1836972"/>
    <lineage>
        <taxon>Bacteria</taxon>
        <taxon>Bacillati</taxon>
        <taxon>Actinomycetota</taxon>
        <taxon>Actinomycetes</taxon>
        <taxon>Frankiales</taxon>
        <taxon>Frankiaceae</taxon>
        <taxon>Frankia</taxon>
    </lineage>
</organism>
<dbReference type="Proteomes" id="UP000234331">
    <property type="component" value="Unassembled WGS sequence"/>
</dbReference>
<evidence type="ECO:0000313" key="2">
    <source>
        <dbReference type="EMBL" id="SNQ49514.1"/>
    </source>
</evidence>
<proteinExistence type="predicted"/>
<protein>
    <submittedName>
        <fullName evidence="2">Uncharacterized protein</fullName>
    </submittedName>
</protein>
<dbReference type="EMBL" id="FZMO01000268">
    <property type="protein sequence ID" value="SNQ49514.1"/>
    <property type="molecule type" value="Genomic_DNA"/>
</dbReference>
<accession>A0A2I2KV27</accession>
<evidence type="ECO:0000256" key="1">
    <source>
        <dbReference type="SAM" id="MobiDB-lite"/>
    </source>
</evidence>
<feature type="region of interest" description="Disordered" evidence="1">
    <location>
        <begin position="1"/>
        <end position="25"/>
    </location>
</feature>